<proteinExistence type="predicted"/>
<reference evidence="1" key="1">
    <citation type="submission" date="2020-05" db="EMBL/GenBank/DDBJ databases">
        <authorList>
            <person name="Chiriac C."/>
            <person name="Salcher M."/>
            <person name="Ghai R."/>
            <person name="Kavagutti S V."/>
        </authorList>
    </citation>
    <scope>NUCLEOTIDE SEQUENCE</scope>
</reference>
<protein>
    <submittedName>
        <fullName evidence="1">Unannotated protein</fullName>
    </submittedName>
</protein>
<accession>A0A6J7AMQ8</accession>
<name>A0A6J7AMQ8_9ZZZZ</name>
<gene>
    <name evidence="1" type="ORF">UFOPK3204_01415</name>
</gene>
<evidence type="ECO:0000313" key="1">
    <source>
        <dbReference type="EMBL" id="CAB4834165.1"/>
    </source>
</evidence>
<dbReference type="AlphaFoldDB" id="A0A6J7AMQ8"/>
<sequence length="83" mass="8617">MADEIIEIGEDVEVDIVLDESGMPIGAIVDDLIVATGAGGTVIDETIDVLDADGNLVLEDEIVSVFDADGNLLAVEETVTTID</sequence>
<organism evidence="1">
    <name type="scientific">freshwater metagenome</name>
    <dbReference type="NCBI Taxonomy" id="449393"/>
    <lineage>
        <taxon>unclassified sequences</taxon>
        <taxon>metagenomes</taxon>
        <taxon>ecological metagenomes</taxon>
    </lineage>
</organism>
<dbReference type="EMBL" id="CAFABK010000081">
    <property type="protein sequence ID" value="CAB4834165.1"/>
    <property type="molecule type" value="Genomic_DNA"/>
</dbReference>